<name>A0AAW8EIA5_VARPD</name>
<dbReference type="PANTHER" id="PTHR42928:SF5">
    <property type="entry name" value="BLR1237 PROTEIN"/>
    <property type="match status" value="1"/>
</dbReference>
<dbReference type="Pfam" id="PF03401">
    <property type="entry name" value="TctC"/>
    <property type="match status" value="1"/>
</dbReference>
<evidence type="ECO:0000256" key="2">
    <source>
        <dbReference type="SAM" id="SignalP"/>
    </source>
</evidence>
<dbReference type="Proteomes" id="UP001224845">
    <property type="component" value="Unassembled WGS sequence"/>
</dbReference>
<feature type="chain" id="PRO_5043667380" evidence="2">
    <location>
        <begin position="32"/>
        <end position="332"/>
    </location>
</feature>
<accession>A0AAW8EIA5</accession>
<organism evidence="3 4">
    <name type="scientific">Variovorax paradoxus</name>
    <dbReference type="NCBI Taxonomy" id="34073"/>
    <lineage>
        <taxon>Bacteria</taxon>
        <taxon>Pseudomonadati</taxon>
        <taxon>Pseudomonadota</taxon>
        <taxon>Betaproteobacteria</taxon>
        <taxon>Burkholderiales</taxon>
        <taxon>Comamonadaceae</taxon>
        <taxon>Variovorax</taxon>
    </lineage>
</organism>
<evidence type="ECO:0000313" key="3">
    <source>
        <dbReference type="EMBL" id="MDP9972552.1"/>
    </source>
</evidence>
<protein>
    <submittedName>
        <fullName evidence="3">Tripartite-type tricarboxylate transporter receptor subunit TctC</fullName>
    </submittedName>
</protein>
<keyword evidence="2" id="KW-0732">Signal</keyword>
<dbReference type="EMBL" id="JAUSRV010000009">
    <property type="protein sequence ID" value="MDP9972552.1"/>
    <property type="molecule type" value="Genomic_DNA"/>
</dbReference>
<gene>
    <name evidence="3" type="ORF">J2W39_003794</name>
</gene>
<dbReference type="PANTHER" id="PTHR42928">
    <property type="entry name" value="TRICARBOXYLATE-BINDING PROTEIN"/>
    <property type="match status" value="1"/>
</dbReference>
<comment type="caution">
    <text evidence="3">The sequence shown here is derived from an EMBL/GenBank/DDBJ whole genome shotgun (WGS) entry which is preliminary data.</text>
</comment>
<dbReference type="Gene3D" id="3.40.190.10">
    <property type="entry name" value="Periplasmic binding protein-like II"/>
    <property type="match status" value="1"/>
</dbReference>
<dbReference type="CDD" id="cd13578">
    <property type="entry name" value="PBP2_Bug27"/>
    <property type="match status" value="1"/>
</dbReference>
<dbReference type="InterPro" id="IPR005064">
    <property type="entry name" value="BUG"/>
</dbReference>
<dbReference type="SUPFAM" id="SSF53850">
    <property type="entry name" value="Periplasmic binding protein-like II"/>
    <property type="match status" value="1"/>
</dbReference>
<keyword evidence="3" id="KW-0675">Receptor</keyword>
<evidence type="ECO:0000313" key="4">
    <source>
        <dbReference type="Proteomes" id="UP001224845"/>
    </source>
</evidence>
<comment type="similarity">
    <text evidence="1">Belongs to the UPF0065 (bug) family.</text>
</comment>
<dbReference type="AlphaFoldDB" id="A0AAW8EIA5"/>
<dbReference type="Gene3D" id="3.40.190.150">
    <property type="entry name" value="Bordetella uptake gene, domain 1"/>
    <property type="match status" value="1"/>
</dbReference>
<sequence>MHIHSHSPFRLRALAVAAFAGGLLLSGGAFAQAAAYPSKPVTIVVPYPAGGSNDTFARQVAKELGDELKQPVIIDNRPGASGNTGTGQVAKAAPDGYTLVAVSSSMTTNAAVQSKLPFDPINGLAPVAMFAKGPFIVAVNNEFPARTPTELIAAIKARPGQYNYASSGSGSVNQFGTELLKAKVGDMQITHIPYKGMGPAVTDLVGNQTQLLISSGPSLLPMVRAGKLRAVGITSLKPSPIAPELIPMSTAVPGYEFELWWGLLAPAGTPADVVAKLNAAVNRILAKPEIAANFLREGAIATPLTPKQFGAVIAEDVERWKKLAKQQNITAD</sequence>
<reference evidence="3" key="1">
    <citation type="submission" date="2023-07" db="EMBL/GenBank/DDBJ databases">
        <title>Sorghum-associated microbial communities from plants grown in Nebraska, USA.</title>
        <authorList>
            <person name="Schachtman D."/>
        </authorList>
    </citation>
    <scope>NUCLEOTIDE SEQUENCE</scope>
    <source>
        <strain evidence="3">DS3315</strain>
    </source>
</reference>
<feature type="signal peptide" evidence="2">
    <location>
        <begin position="1"/>
        <end position="31"/>
    </location>
</feature>
<dbReference type="PIRSF" id="PIRSF017082">
    <property type="entry name" value="YflP"/>
    <property type="match status" value="1"/>
</dbReference>
<proteinExistence type="inferred from homology"/>
<dbReference type="RefSeq" id="WP_307595126.1">
    <property type="nucleotide sequence ID" value="NZ_CAXUQE020000001.1"/>
</dbReference>
<dbReference type="InterPro" id="IPR042100">
    <property type="entry name" value="Bug_dom1"/>
</dbReference>
<evidence type="ECO:0000256" key="1">
    <source>
        <dbReference type="ARBA" id="ARBA00006987"/>
    </source>
</evidence>